<evidence type="ECO:0000313" key="3">
    <source>
        <dbReference type="Proteomes" id="UP000249165"/>
    </source>
</evidence>
<evidence type="ECO:0000313" key="2">
    <source>
        <dbReference type="EMBL" id="RAK10453.1"/>
    </source>
</evidence>
<dbReference type="InterPro" id="IPR001932">
    <property type="entry name" value="PPM-type_phosphatase-like_dom"/>
</dbReference>
<dbReference type="InterPro" id="IPR036457">
    <property type="entry name" value="PPM-type-like_dom_sf"/>
</dbReference>
<dbReference type="RefSeq" id="WP_170134630.1">
    <property type="nucleotide sequence ID" value="NZ_LIQE01000058.1"/>
</dbReference>
<keyword evidence="3" id="KW-1185">Reference proteome</keyword>
<sequence length="296" mass="31125">MPDLVADAALAQDIGCRARQEDAAIAHFGCGAASGIAVLSDGMGGHDDGDLAGRIIAGEMFADLFLSDTRRDLLHHDARAVFGSALGNANRKLQHHIHQGHLSENTGGTLVSLIVSGDHARWLSVGDSPLWLLRDGTLTRLNENHSMAPQLDLMLAAGEIDAQSARSHAGRSALTSAVTGGSIARIDCPDTPLALRAGDLLLLASDGIETLDGDSLRNLLHKWRHKPASDIAGTLLAAVAGTRRADQDNTSVVVIRMRAPRAPTAGFAQRLCAAMGRCPRRFERALALPGTEGAGR</sequence>
<protein>
    <submittedName>
        <fullName evidence="2">Serine/threonine protein phosphatase PrpC</fullName>
    </submittedName>
</protein>
<evidence type="ECO:0000259" key="1">
    <source>
        <dbReference type="PROSITE" id="PS51746"/>
    </source>
</evidence>
<dbReference type="SMART" id="SM00332">
    <property type="entry name" value="PP2Cc"/>
    <property type="match status" value="1"/>
</dbReference>
<dbReference type="PROSITE" id="PS51746">
    <property type="entry name" value="PPM_2"/>
    <property type="match status" value="1"/>
</dbReference>
<accession>A0A327XP11</accession>
<dbReference type="EMBL" id="QLMG01000056">
    <property type="protein sequence ID" value="RAK10453.1"/>
    <property type="molecule type" value="Genomic_DNA"/>
</dbReference>
<dbReference type="Gene3D" id="3.60.40.10">
    <property type="entry name" value="PPM-type phosphatase domain"/>
    <property type="match status" value="1"/>
</dbReference>
<dbReference type="SUPFAM" id="SSF81606">
    <property type="entry name" value="PP2C-like"/>
    <property type="match status" value="1"/>
</dbReference>
<reference evidence="2 3" key="1">
    <citation type="submission" date="2018-06" db="EMBL/GenBank/DDBJ databases">
        <title>Genomic Encyclopedia of Archaeal and Bacterial Type Strains, Phase II (KMG-II): from individual species to whole genera.</title>
        <authorList>
            <person name="Goeker M."/>
        </authorList>
    </citation>
    <scope>NUCLEOTIDE SEQUENCE [LARGE SCALE GENOMIC DNA]</scope>
    <source>
        <strain evidence="2 3">DSM 22011</strain>
    </source>
</reference>
<dbReference type="Pfam" id="PF13672">
    <property type="entry name" value="PP2C_2"/>
    <property type="match status" value="1"/>
</dbReference>
<organism evidence="2 3">
    <name type="scientific">Salipiger aestuarii</name>
    <dbReference type="NCBI Taxonomy" id="568098"/>
    <lineage>
        <taxon>Bacteria</taxon>
        <taxon>Pseudomonadati</taxon>
        <taxon>Pseudomonadota</taxon>
        <taxon>Alphaproteobacteria</taxon>
        <taxon>Rhodobacterales</taxon>
        <taxon>Roseobacteraceae</taxon>
        <taxon>Salipiger</taxon>
    </lineage>
</organism>
<comment type="caution">
    <text evidence="2">The sequence shown here is derived from an EMBL/GenBank/DDBJ whole genome shotgun (WGS) entry which is preliminary data.</text>
</comment>
<dbReference type="AlphaFoldDB" id="A0A327XP11"/>
<gene>
    <name evidence="2" type="ORF">ATI53_105617</name>
</gene>
<feature type="domain" description="PPM-type phosphatase" evidence="1">
    <location>
        <begin position="7"/>
        <end position="257"/>
    </location>
</feature>
<name>A0A327XP11_9RHOB</name>
<dbReference type="SMART" id="SM00331">
    <property type="entry name" value="PP2C_SIG"/>
    <property type="match status" value="1"/>
</dbReference>
<proteinExistence type="predicted"/>
<dbReference type="Proteomes" id="UP000249165">
    <property type="component" value="Unassembled WGS sequence"/>
</dbReference>